<dbReference type="PANTHER" id="PTHR11228:SF7">
    <property type="entry name" value="PQQA PEPTIDE CYCLASE"/>
    <property type="match status" value="1"/>
</dbReference>
<evidence type="ECO:0000256" key="2">
    <source>
        <dbReference type="ARBA" id="ARBA00022723"/>
    </source>
</evidence>
<evidence type="ECO:0000256" key="4">
    <source>
        <dbReference type="ARBA" id="ARBA00023014"/>
    </source>
</evidence>
<dbReference type="InterPro" id="IPR013785">
    <property type="entry name" value="Aldolase_TIM"/>
</dbReference>
<dbReference type="Pfam" id="PF04055">
    <property type="entry name" value="Radical_SAM"/>
    <property type="match status" value="1"/>
</dbReference>
<dbReference type="SFLD" id="SFLDG01067">
    <property type="entry name" value="SPASM/twitch_domain_containing"/>
    <property type="match status" value="1"/>
</dbReference>
<dbReference type="CDD" id="cd01335">
    <property type="entry name" value="Radical_SAM"/>
    <property type="match status" value="1"/>
</dbReference>
<proteinExistence type="predicted"/>
<evidence type="ECO:0000259" key="6">
    <source>
        <dbReference type="PROSITE" id="PS51918"/>
    </source>
</evidence>
<accession>A0ABP6S784</accession>
<sequence length="331" mass="36581">MGLSSSAAEGHHVHATETQPGTPPALDDVDGVLNFLWLELTNRCNLQCVHCYTESHPLSGDQDVLTAEDYESVLSQAYDLGCRRVQLIGGEPQLNPDFRRLLRCSVECGFDFVEVFSNLTRLDDETLAFSVENGVHFATSVYSDDPVAHDAVTTVRGSHRRTVANLRRLIEHKVPTRVGVIAVNEDADAVERTRRYLMDLGVDGQVRASEVRQFGRGRELLGQEANLSSLCGHCWKGSLAVAPDGRVFPCVMARNWPVGDILHQTLDEIVNGDELARIRREIHDTVWQSSARECPQSCNPDLSCPCEPLLCSQSCQPQNCSPDVCSPTTPR</sequence>
<feature type="region of interest" description="Disordered" evidence="5">
    <location>
        <begin position="1"/>
        <end position="24"/>
    </location>
</feature>
<dbReference type="InterPro" id="IPR058240">
    <property type="entry name" value="rSAM_sf"/>
</dbReference>
<name>A0ABP6S784_9ACTN</name>
<dbReference type="InterPro" id="IPR007197">
    <property type="entry name" value="rSAM"/>
</dbReference>
<dbReference type="PROSITE" id="PS51918">
    <property type="entry name" value="RADICAL_SAM"/>
    <property type="match status" value="1"/>
</dbReference>
<dbReference type="CDD" id="cd21109">
    <property type="entry name" value="SPASM"/>
    <property type="match status" value="1"/>
</dbReference>
<dbReference type="EMBL" id="BAAAYL010000001">
    <property type="protein sequence ID" value="GAA3369790.1"/>
    <property type="molecule type" value="Genomic_DNA"/>
</dbReference>
<keyword evidence="8" id="KW-1185">Reference proteome</keyword>
<dbReference type="SUPFAM" id="SSF102114">
    <property type="entry name" value="Radical SAM enzymes"/>
    <property type="match status" value="1"/>
</dbReference>
<keyword evidence="1" id="KW-0949">S-adenosyl-L-methionine</keyword>
<dbReference type="InterPro" id="IPR023885">
    <property type="entry name" value="4Fe4S-binding_SPASM_dom"/>
</dbReference>
<comment type="caution">
    <text evidence="7">The sequence shown here is derived from an EMBL/GenBank/DDBJ whole genome shotgun (WGS) entry which is preliminary data.</text>
</comment>
<dbReference type="SFLD" id="SFLDG01386">
    <property type="entry name" value="main_SPASM_domain-containing"/>
    <property type="match status" value="1"/>
</dbReference>
<dbReference type="Gene3D" id="3.20.20.70">
    <property type="entry name" value="Aldolase class I"/>
    <property type="match status" value="1"/>
</dbReference>
<keyword evidence="4" id="KW-0411">Iron-sulfur</keyword>
<dbReference type="Proteomes" id="UP001499990">
    <property type="component" value="Unassembled WGS sequence"/>
</dbReference>
<dbReference type="SFLD" id="SFLDS00029">
    <property type="entry name" value="Radical_SAM"/>
    <property type="match status" value="1"/>
</dbReference>
<dbReference type="InterPro" id="IPR050377">
    <property type="entry name" value="Radical_SAM_PqqE_MftC-like"/>
</dbReference>
<evidence type="ECO:0000256" key="1">
    <source>
        <dbReference type="ARBA" id="ARBA00022691"/>
    </source>
</evidence>
<evidence type="ECO:0000256" key="3">
    <source>
        <dbReference type="ARBA" id="ARBA00023004"/>
    </source>
</evidence>
<keyword evidence="3" id="KW-0408">Iron</keyword>
<keyword evidence="2" id="KW-0479">Metal-binding</keyword>
<organism evidence="7 8">
    <name type="scientific">Streptomyces sannanensis</name>
    <dbReference type="NCBI Taxonomy" id="285536"/>
    <lineage>
        <taxon>Bacteria</taxon>
        <taxon>Bacillati</taxon>
        <taxon>Actinomycetota</taxon>
        <taxon>Actinomycetes</taxon>
        <taxon>Kitasatosporales</taxon>
        <taxon>Streptomycetaceae</taxon>
        <taxon>Streptomyces</taxon>
    </lineage>
</organism>
<gene>
    <name evidence="7" type="ORF">GCM10020367_13870</name>
</gene>
<evidence type="ECO:0000313" key="8">
    <source>
        <dbReference type="Proteomes" id="UP001499990"/>
    </source>
</evidence>
<reference evidence="8" key="1">
    <citation type="journal article" date="2019" name="Int. J. Syst. Evol. Microbiol.">
        <title>The Global Catalogue of Microorganisms (GCM) 10K type strain sequencing project: providing services to taxonomists for standard genome sequencing and annotation.</title>
        <authorList>
            <consortium name="The Broad Institute Genomics Platform"/>
            <consortium name="The Broad Institute Genome Sequencing Center for Infectious Disease"/>
            <person name="Wu L."/>
            <person name="Ma J."/>
        </authorList>
    </citation>
    <scope>NUCLEOTIDE SEQUENCE [LARGE SCALE GENOMIC DNA]</scope>
    <source>
        <strain evidence="8">JCM 9651</strain>
    </source>
</reference>
<evidence type="ECO:0000313" key="7">
    <source>
        <dbReference type="EMBL" id="GAA3369790.1"/>
    </source>
</evidence>
<dbReference type="Pfam" id="PF13186">
    <property type="entry name" value="SPASM"/>
    <property type="match status" value="1"/>
</dbReference>
<dbReference type="PANTHER" id="PTHR11228">
    <property type="entry name" value="RADICAL SAM DOMAIN PROTEIN"/>
    <property type="match status" value="1"/>
</dbReference>
<evidence type="ECO:0000256" key="5">
    <source>
        <dbReference type="SAM" id="MobiDB-lite"/>
    </source>
</evidence>
<protein>
    <recommendedName>
        <fullName evidence="6">Radical SAM core domain-containing protein</fullName>
    </recommendedName>
</protein>
<feature type="domain" description="Radical SAM core" evidence="6">
    <location>
        <begin position="30"/>
        <end position="244"/>
    </location>
</feature>